<proteinExistence type="predicted"/>
<evidence type="ECO:0000313" key="2">
    <source>
        <dbReference type="EMBL" id="GFH61772.1"/>
    </source>
</evidence>
<gene>
    <name evidence="2" type="ORF">CTEN210_18248</name>
</gene>
<reference evidence="2 3" key="1">
    <citation type="journal article" date="2021" name="Sci. Rep.">
        <title>The genome of the diatom Chaetoceros tenuissimus carries an ancient integrated fragment of an extant virus.</title>
        <authorList>
            <person name="Hongo Y."/>
            <person name="Kimura K."/>
            <person name="Takaki Y."/>
            <person name="Yoshida Y."/>
            <person name="Baba S."/>
            <person name="Kobayashi G."/>
            <person name="Nagasaki K."/>
            <person name="Hano T."/>
            <person name="Tomaru Y."/>
        </authorList>
    </citation>
    <scope>NUCLEOTIDE SEQUENCE [LARGE SCALE GENOMIC DNA]</scope>
    <source>
        <strain evidence="2 3">NIES-3715</strain>
    </source>
</reference>
<sequence>MNISPSFYESRTPSTSNHSRNMRRMTIRRISEDDEQTIAHDRIFRNNYISQAHSSEARASRTISTCSTRISSTSKTTFSHLYFSDSDVKSILKSAYEALDNEKQEIEE</sequence>
<organism evidence="2 3">
    <name type="scientific">Chaetoceros tenuissimus</name>
    <dbReference type="NCBI Taxonomy" id="426638"/>
    <lineage>
        <taxon>Eukaryota</taxon>
        <taxon>Sar</taxon>
        <taxon>Stramenopiles</taxon>
        <taxon>Ochrophyta</taxon>
        <taxon>Bacillariophyta</taxon>
        <taxon>Coscinodiscophyceae</taxon>
        <taxon>Chaetocerotophycidae</taxon>
        <taxon>Chaetocerotales</taxon>
        <taxon>Chaetocerotaceae</taxon>
        <taxon>Chaetoceros</taxon>
    </lineage>
</organism>
<keyword evidence="3" id="KW-1185">Reference proteome</keyword>
<protein>
    <submittedName>
        <fullName evidence="2">Uncharacterized protein</fullName>
    </submittedName>
</protein>
<dbReference type="EMBL" id="BLLK01000075">
    <property type="protein sequence ID" value="GFH61772.1"/>
    <property type="molecule type" value="Genomic_DNA"/>
</dbReference>
<feature type="compositionally biased region" description="Polar residues" evidence="1">
    <location>
        <begin position="1"/>
        <end position="19"/>
    </location>
</feature>
<dbReference type="Proteomes" id="UP001054902">
    <property type="component" value="Unassembled WGS sequence"/>
</dbReference>
<evidence type="ECO:0000256" key="1">
    <source>
        <dbReference type="SAM" id="MobiDB-lite"/>
    </source>
</evidence>
<name>A0AAD3HFA0_9STRA</name>
<feature type="region of interest" description="Disordered" evidence="1">
    <location>
        <begin position="1"/>
        <end position="22"/>
    </location>
</feature>
<comment type="caution">
    <text evidence="2">The sequence shown here is derived from an EMBL/GenBank/DDBJ whole genome shotgun (WGS) entry which is preliminary data.</text>
</comment>
<dbReference type="AlphaFoldDB" id="A0AAD3HFA0"/>
<evidence type="ECO:0000313" key="3">
    <source>
        <dbReference type="Proteomes" id="UP001054902"/>
    </source>
</evidence>
<accession>A0AAD3HFA0</accession>